<dbReference type="Pfam" id="PF11967">
    <property type="entry name" value="RecO_N"/>
    <property type="match status" value="1"/>
</dbReference>
<feature type="domain" description="DNA replication/recombination mediator RecO N-terminal" evidence="8">
    <location>
        <begin position="1"/>
        <end position="75"/>
    </location>
</feature>
<dbReference type="RefSeq" id="WP_076398729.1">
    <property type="nucleotide sequence ID" value="NZ_FTOA01000001.1"/>
</dbReference>
<dbReference type="HAMAP" id="MF_00201">
    <property type="entry name" value="RecO"/>
    <property type="match status" value="1"/>
</dbReference>
<dbReference type="SUPFAM" id="SSF57863">
    <property type="entry name" value="ArfGap/RecO-like zinc finger"/>
    <property type="match status" value="1"/>
</dbReference>
<dbReference type="InterPro" id="IPR003717">
    <property type="entry name" value="RecO"/>
</dbReference>
<protein>
    <recommendedName>
        <fullName evidence="2 7">DNA repair protein RecO</fullName>
    </recommendedName>
    <alternativeName>
        <fullName evidence="6 7">Recombination protein O</fullName>
    </alternativeName>
</protein>
<evidence type="ECO:0000256" key="6">
    <source>
        <dbReference type="ARBA" id="ARBA00033409"/>
    </source>
</evidence>
<evidence type="ECO:0000256" key="4">
    <source>
        <dbReference type="ARBA" id="ARBA00023172"/>
    </source>
</evidence>
<dbReference type="GO" id="GO:0043590">
    <property type="term" value="C:bacterial nucleoid"/>
    <property type="evidence" value="ECO:0007669"/>
    <property type="project" value="TreeGrafter"/>
</dbReference>
<evidence type="ECO:0000256" key="3">
    <source>
        <dbReference type="ARBA" id="ARBA00022763"/>
    </source>
</evidence>
<gene>
    <name evidence="7" type="primary">recO</name>
    <name evidence="9" type="ORF">SAMN05421779_101661</name>
</gene>
<proteinExistence type="inferred from homology"/>
<sequence length="248" mass="26991">MEWCDVGIVLSARPHGEGGAIASLLTASHGRHAGLVPAGRSRSQRATLEPGTLLTCRWGARLESHLGRFTCEPVESSASLLLGDPRRLSVLNAFCALADWALPERLPCPDLYDASLALLVALQGEGWAAAYVHWEMLLLAETGFPLDVSACAATGRQDELVWVSPRSGRAVCREAGQPYADRLLPLPAFLLPELPAGMEWPEQWDHPDICTGLALTGYFLQHHLQVTIGKPLPWARGHLVSRLQTVDR</sequence>
<dbReference type="Pfam" id="PF02565">
    <property type="entry name" value="RecO_C"/>
    <property type="match status" value="1"/>
</dbReference>
<dbReference type="EMBL" id="FTOA01000001">
    <property type="protein sequence ID" value="SIS41130.1"/>
    <property type="molecule type" value="Genomic_DNA"/>
</dbReference>
<dbReference type="Gene3D" id="1.20.1440.120">
    <property type="entry name" value="Recombination protein O, C-terminal domain"/>
    <property type="match status" value="1"/>
</dbReference>
<dbReference type="AlphaFoldDB" id="A0A1N7IVN8"/>
<dbReference type="SUPFAM" id="SSF50249">
    <property type="entry name" value="Nucleic acid-binding proteins"/>
    <property type="match status" value="1"/>
</dbReference>
<reference evidence="9 10" key="1">
    <citation type="submission" date="2017-01" db="EMBL/GenBank/DDBJ databases">
        <authorList>
            <person name="Mah S.A."/>
            <person name="Swanson W.J."/>
            <person name="Moy G.W."/>
            <person name="Vacquier V.D."/>
        </authorList>
    </citation>
    <scope>NUCLEOTIDE SEQUENCE [LARGE SCALE GENOMIC DNA]</scope>
    <source>
        <strain evidence="9 10">DSM 11589</strain>
    </source>
</reference>
<dbReference type="GO" id="GO:0006302">
    <property type="term" value="P:double-strand break repair"/>
    <property type="evidence" value="ECO:0007669"/>
    <property type="project" value="TreeGrafter"/>
</dbReference>
<dbReference type="InterPro" id="IPR037278">
    <property type="entry name" value="ARFGAP/RecO"/>
</dbReference>
<evidence type="ECO:0000313" key="9">
    <source>
        <dbReference type="EMBL" id="SIS41130.1"/>
    </source>
</evidence>
<dbReference type="InterPro" id="IPR042242">
    <property type="entry name" value="RecO_C"/>
</dbReference>
<name>A0A1N7IVN8_9PROT</name>
<dbReference type="InterPro" id="IPR012340">
    <property type="entry name" value="NA-bd_OB-fold"/>
</dbReference>
<dbReference type="STRING" id="80876.SAMN05421779_101661"/>
<keyword evidence="4 7" id="KW-0233">DNA recombination</keyword>
<dbReference type="NCBIfam" id="TIGR00613">
    <property type="entry name" value="reco"/>
    <property type="match status" value="1"/>
</dbReference>
<evidence type="ECO:0000256" key="2">
    <source>
        <dbReference type="ARBA" id="ARBA00021310"/>
    </source>
</evidence>
<dbReference type="Gene3D" id="2.40.50.140">
    <property type="entry name" value="Nucleic acid-binding proteins"/>
    <property type="match status" value="1"/>
</dbReference>
<evidence type="ECO:0000256" key="1">
    <source>
        <dbReference type="ARBA" id="ARBA00007452"/>
    </source>
</evidence>
<dbReference type="InterPro" id="IPR022572">
    <property type="entry name" value="DNA_rep/recomb_RecO_N"/>
</dbReference>
<organism evidence="9 10">
    <name type="scientific">Insolitispirillum peregrinum</name>
    <dbReference type="NCBI Taxonomy" id="80876"/>
    <lineage>
        <taxon>Bacteria</taxon>
        <taxon>Pseudomonadati</taxon>
        <taxon>Pseudomonadota</taxon>
        <taxon>Alphaproteobacteria</taxon>
        <taxon>Rhodospirillales</taxon>
        <taxon>Novispirillaceae</taxon>
        <taxon>Insolitispirillum</taxon>
    </lineage>
</organism>
<accession>A0A1N7IVN8</accession>
<evidence type="ECO:0000259" key="8">
    <source>
        <dbReference type="Pfam" id="PF11967"/>
    </source>
</evidence>
<comment type="similarity">
    <text evidence="1 7">Belongs to the RecO family.</text>
</comment>
<keyword evidence="3 7" id="KW-0227">DNA damage</keyword>
<evidence type="ECO:0000313" key="10">
    <source>
        <dbReference type="Proteomes" id="UP000185678"/>
    </source>
</evidence>
<dbReference type="Proteomes" id="UP000185678">
    <property type="component" value="Unassembled WGS sequence"/>
</dbReference>
<dbReference type="PANTHER" id="PTHR33991">
    <property type="entry name" value="DNA REPAIR PROTEIN RECO"/>
    <property type="match status" value="1"/>
</dbReference>
<dbReference type="GO" id="GO:0006310">
    <property type="term" value="P:DNA recombination"/>
    <property type="evidence" value="ECO:0007669"/>
    <property type="project" value="UniProtKB-UniRule"/>
</dbReference>
<keyword evidence="5 7" id="KW-0234">DNA repair</keyword>
<evidence type="ECO:0000256" key="7">
    <source>
        <dbReference type="HAMAP-Rule" id="MF_00201"/>
    </source>
</evidence>
<keyword evidence="10" id="KW-1185">Reference proteome</keyword>
<dbReference type="OrthoDB" id="9804792at2"/>
<dbReference type="PANTHER" id="PTHR33991:SF1">
    <property type="entry name" value="DNA REPAIR PROTEIN RECO"/>
    <property type="match status" value="1"/>
</dbReference>
<comment type="function">
    <text evidence="7">Involved in DNA repair and RecF pathway recombination.</text>
</comment>
<evidence type="ECO:0000256" key="5">
    <source>
        <dbReference type="ARBA" id="ARBA00023204"/>
    </source>
</evidence>